<proteinExistence type="predicted"/>
<gene>
    <name evidence="1" type="ORF">BJF93_07200</name>
</gene>
<reference evidence="1 2" key="1">
    <citation type="submission" date="2016-09" db="EMBL/GenBank/DDBJ databases">
        <title>Rhizobium sp. nov., a novel species isolated from the rice rhizosphere.</title>
        <authorList>
            <person name="Zhao J."/>
            <person name="Zhang X."/>
        </authorList>
    </citation>
    <scope>NUCLEOTIDE SEQUENCE [LARGE SCALE GENOMIC DNA]</scope>
    <source>
        <strain evidence="1 2">1.7048</strain>
    </source>
</reference>
<dbReference type="EMBL" id="MKIP01000022">
    <property type="protein sequence ID" value="OLP62668.1"/>
    <property type="molecule type" value="Genomic_DNA"/>
</dbReference>
<dbReference type="AlphaFoldDB" id="A0A1Q9B3N9"/>
<sequence length="96" mass="10369">MICQRREASRGETLDVSRSGLSMALLRVVGAEREVVVWNATGTPQLPTKKGLCFVRLKGSRGQALRTADTATDGVGAAVELSRLDLQRFGNHVTDD</sequence>
<keyword evidence="2" id="KW-1185">Reference proteome</keyword>
<accession>A0A1Q9B3N9</accession>
<evidence type="ECO:0000313" key="2">
    <source>
        <dbReference type="Proteomes" id="UP000186364"/>
    </source>
</evidence>
<dbReference type="Proteomes" id="UP000186364">
    <property type="component" value="Unassembled WGS sequence"/>
</dbReference>
<name>A0A1Q9B3N9_9HYPH</name>
<comment type="caution">
    <text evidence="1">The sequence shown here is derived from an EMBL/GenBank/DDBJ whole genome shotgun (WGS) entry which is preliminary data.</text>
</comment>
<evidence type="ECO:0000313" key="1">
    <source>
        <dbReference type="EMBL" id="OLP62668.1"/>
    </source>
</evidence>
<organism evidence="1 2">
    <name type="scientific">Xaviernesmea oryzae</name>
    <dbReference type="NCBI Taxonomy" id="464029"/>
    <lineage>
        <taxon>Bacteria</taxon>
        <taxon>Pseudomonadati</taxon>
        <taxon>Pseudomonadota</taxon>
        <taxon>Alphaproteobacteria</taxon>
        <taxon>Hyphomicrobiales</taxon>
        <taxon>Rhizobiaceae</taxon>
        <taxon>Rhizobium/Agrobacterium group</taxon>
        <taxon>Xaviernesmea</taxon>
    </lineage>
</organism>
<protein>
    <submittedName>
        <fullName evidence="1">Uncharacterized protein</fullName>
    </submittedName>
</protein>